<dbReference type="AlphaFoldDB" id="A0A5B7SVA7"/>
<dbReference type="Pfam" id="PF06445">
    <property type="entry name" value="GyrI-like"/>
    <property type="match status" value="1"/>
</dbReference>
<dbReference type="OrthoDB" id="9807923at2"/>
<evidence type="ECO:0000313" key="2">
    <source>
        <dbReference type="EMBL" id="QCX01219.1"/>
    </source>
</evidence>
<gene>
    <name evidence="2" type="ORF">FGM00_14270</name>
</gene>
<keyword evidence="3" id="KW-1185">Reference proteome</keyword>
<name>A0A5B7SVA7_9FLAO</name>
<dbReference type="InterPro" id="IPR019587">
    <property type="entry name" value="Polyketide_cyclase/dehydratase"/>
</dbReference>
<evidence type="ECO:0000259" key="1">
    <source>
        <dbReference type="SMART" id="SM00871"/>
    </source>
</evidence>
<dbReference type="Pfam" id="PF10604">
    <property type="entry name" value="Polyketide_cyc2"/>
    <property type="match status" value="1"/>
</dbReference>
<protein>
    <recommendedName>
        <fullName evidence="1">AraC effector-binding domain-containing protein</fullName>
    </recommendedName>
</protein>
<proteinExistence type="predicted"/>
<dbReference type="RefSeq" id="WP_138853558.1">
    <property type="nucleotide sequence ID" value="NZ_CP040710.1"/>
</dbReference>
<feature type="domain" description="AraC effector-binding" evidence="1">
    <location>
        <begin position="189"/>
        <end position="342"/>
    </location>
</feature>
<dbReference type="InterPro" id="IPR029442">
    <property type="entry name" value="GyrI-like"/>
</dbReference>
<dbReference type="InterPro" id="IPR010499">
    <property type="entry name" value="AraC_E-bd"/>
</dbReference>
<dbReference type="Proteomes" id="UP000310017">
    <property type="component" value="Chromosome"/>
</dbReference>
<dbReference type="KEGG" id="asag:FGM00_14270"/>
<dbReference type="Gene3D" id="3.30.530.20">
    <property type="match status" value="1"/>
</dbReference>
<dbReference type="SUPFAM" id="SSF55961">
    <property type="entry name" value="Bet v1-like"/>
    <property type="match status" value="1"/>
</dbReference>
<evidence type="ECO:0000313" key="3">
    <source>
        <dbReference type="Proteomes" id="UP000310017"/>
    </source>
</evidence>
<dbReference type="Gene3D" id="3.20.80.10">
    <property type="entry name" value="Regulatory factor, effector binding domain"/>
    <property type="match status" value="1"/>
</dbReference>
<organism evidence="2 3">
    <name type="scientific">Aggregatimonas sangjinii</name>
    <dbReference type="NCBI Taxonomy" id="2583587"/>
    <lineage>
        <taxon>Bacteria</taxon>
        <taxon>Pseudomonadati</taxon>
        <taxon>Bacteroidota</taxon>
        <taxon>Flavobacteriia</taxon>
        <taxon>Flavobacteriales</taxon>
        <taxon>Flavobacteriaceae</taxon>
        <taxon>Aggregatimonas</taxon>
    </lineage>
</organism>
<reference evidence="2 3" key="1">
    <citation type="submission" date="2019-05" db="EMBL/GenBank/DDBJ databases">
        <title>Genome sequencing of F202Z8.</title>
        <authorList>
            <person name="Kwon Y.M."/>
        </authorList>
    </citation>
    <scope>NUCLEOTIDE SEQUENCE [LARGE SCALE GENOMIC DNA]</scope>
    <source>
        <strain evidence="2 3">F202Z8</strain>
    </source>
</reference>
<accession>A0A5B7SVA7</accession>
<dbReference type="InterPro" id="IPR023393">
    <property type="entry name" value="START-like_dom_sf"/>
</dbReference>
<dbReference type="CDD" id="cd07818">
    <property type="entry name" value="SRPBCC_1"/>
    <property type="match status" value="1"/>
</dbReference>
<sequence>MKILKYILLFVLIVVLGLAIYAAVQPDAYEVKRTRVLNAPVEVVYNNVSDYKNWEAWGPWKEEDPNMTFAYDEQTQGEGASYSWTSSSGNGSMEMVEAKRNEAIVNEMTFEGMGSARGFWNFKPIENGTEVTWGMKTEESPYMMKLISAVSGGYDNMMGPMFERGLEKLDSIVQITAKDYKPAGTWSMGEITKKTMDAQTFIGYPHVSTTEEAMQLFQESMPKAGMYASQKGLAPKEYMPSAIFNNWDMETGEVDMIIGLFLEKDLPPAEGMKKVSIPQGEVVMVSKFGNYGTGDEKAHIAIAEYMKANNLTAAGPVYEKYVNDPTLVKENEIQTDIYYPVK</sequence>
<dbReference type="SMART" id="SM00871">
    <property type="entry name" value="AraC_E_bind"/>
    <property type="match status" value="1"/>
</dbReference>
<dbReference type="EMBL" id="CP040710">
    <property type="protein sequence ID" value="QCX01219.1"/>
    <property type="molecule type" value="Genomic_DNA"/>
</dbReference>
<dbReference type="SUPFAM" id="SSF55136">
    <property type="entry name" value="Probable bacterial effector-binding domain"/>
    <property type="match status" value="1"/>
</dbReference>
<dbReference type="InterPro" id="IPR011256">
    <property type="entry name" value="Reg_factor_effector_dom_sf"/>
</dbReference>